<dbReference type="EMBL" id="CP061281">
    <property type="protein sequence ID" value="QNS03018.1"/>
    <property type="molecule type" value="Genomic_DNA"/>
</dbReference>
<sequence length="401" mass="42068">MTHSPAPASEAPGSGWRRFARAHWSGDPVVVADAPGTGLTAAEAHALLVAAAARPGRTRLTTSNAVLPAPGPLLPGPDDPDTAAYVRRMAAAPELAGDGWLLTATDPLAHDFGLWARVRDVLDGLWRHVGRPALPVTAELAVGDRHHAPDRPGVRADTAGLTWVLDGSLTVRVRPEHTGTEFVLHARAGDLVHWPAGSHHLDQRSGPCTTLRLSVPARRASALPYVSEVLGALMRDDAGPWPERRPLPSPVPAAPDGRIAVPAALRDCAELLRGTLAGRAPERALLLRWAALRSAAGLHPPPPPRPGIAFSPAHRLRRVAEIVRVADGADGPVWAANGHAWPVPASCDRLLTALRGSGTTVAELARAAGLRPASPKLTGPLDALYRARAVDVEPHPGAGRP</sequence>
<organism evidence="1 2">
    <name type="scientific">Streptomyces xanthii</name>
    <dbReference type="NCBI Taxonomy" id="2768069"/>
    <lineage>
        <taxon>Bacteria</taxon>
        <taxon>Bacillati</taxon>
        <taxon>Actinomycetota</taxon>
        <taxon>Actinomycetes</taxon>
        <taxon>Kitasatosporales</taxon>
        <taxon>Streptomycetaceae</taxon>
        <taxon>Streptomyces</taxon>
    </lineage>
</organism>
<dbReference type="SUPFAM" id="SSF51182">
    <property type="entry name" value="RmlC-like cupins"/>
    <property type="match status" value="1"/>
</dbReference>
<dbReference type="RefSeq" id="WP_188335773.1">
    <property type="nucleotide sequence ID" value="NZ_CP061281.1"/>
</dbReference>
<gene>
    <name evidence="1" type="ORF">IAG42_04855</name>
</gene>
<dbReference type="AlphaFoldDB" id="A0A7H1B2R3"/>
<protein>
    <recommendedName>
        <fullName evidence="3">Cupin</fullName>
    </recommendedName>
</protein>
<reference evidence="1 2" key="1">
    <citation type="submission" date="2020-09" db="EMBL/GenBank/DDBJ databases">
        <title>A novel species.</title>
        <authorList>
            <person name="Gao J."/>
        </authorList>
    </citation>
    <scope>NUCLEOTIDE SEQUENCE [LARGE SCALE GENOMIC DNA]</scope>
    <source>
        <strain evidence="1 2">CRXT-Y-14</strain>
    </source>
</reference>
<evidence type="ECO:0008006" key="3">
    <source>
        <dbReference type="Google" id="ProtNLM"/>
    </source>
</evidence>
<dbReference type="InterPro" id="IPR011051">
    <property type="entry name" value="RmlC_Cupin_sf"/>
</dbReference>
<evidence type="ECO:0000313" key="2">
    <source>
        <dbReference type="Proteomes" id="UP000516428"/>
    </source>
</evidence>
<dbReference type="Proteomes" id="UP000516428">
    <property type="component" value="Chromosome"/>
</dbReference>
<keyword evidence="2" id="KW-1185">Reference proteome</keyword>
<dbReference type="KEGG" id="sxn:IAG42_04855"/>
<name>A0A7H1B2R3_9ACTN</name>
<accession>A0A7H1B2R3</accession>
<evidence type="ECO:0000313" key="1">
    <source>
        <dbReference type="EMBL" id="QNS03018.1"/>
    </source>
</evidence>
<proteinExistence type="predicted"/>